<accession>A0A9Q9MJ33</accession>
<feature type="compositionally biased region" description="Basic and acidic residues" evidence="1">
    <location>
        <begin position="228"/>
        <end position="240"/>
    </location>
</feature>
<evidence type="ECO:0000256" key="1">
    <source>
        <dbReference type="SAM" id="MobiDB-lite"/>
    </source>
</evidence>
<keyword evidence="3" id="KW-1185">Reference proteome</keyword>
<reference evidence="2" key="1">
    <citation type="submission" date="2021-04" db="EMBL/GenBank/DDBJ databases">
        <title>Dactylosporangium aurantiacum NRRL B-8018 full assembly.</title>
        <authorList>
            <person name="Hartkoorn R.C."/>
            <person name="Beaudoing E."/>
            <person name="Hot D."/>
        </authorList>
    </citation>
    <scope>NUCLEOTIDE SEQUENCE</scope>
    <source>
        <strain evidence="2">NRRL B-8018</strain>
    </source>
</reference>
<organism evidence="2 3">
    <name type="scientific">Dactylosporangium aurantiacum</name>
    <dbReference type="NCBI Taxonomy" id="35754"/>
    <lineage>
        <taxon>Bacteria</taxon>
        <taxon>Bacillati</taxon>
        <taxon>Actinomycetota</taxon>
        <taxon>Actinomycetes</taxon>
        <taxon>Micromonosporales</taxon>
        <taxon>Micromonosporaceae</taxon>
        <taxon>Dactylosporangium</taxon>
    </lineage>
</organism>
<sequence length="240" mass="25799">MQVSAFTTLVFGAWPCTVRFPSVALRPGAVLPLFGGLTLPWPAALPRDAVTARRADTPALHALTDRVADAVGVPRPHVVVLDERFAADSGFAGLLRRRYLRSGAPLWAVLDPAQRAALVPLEPARFGARDPSRAALTGTVACTLATMVAVFEPSADKRMQTSRNNDVVKTISVNPGQRVGEEQASTNLAEDHERGVGARTVRRRRGTHRVDVRGHAAARPAHRSARRGAGDDGRRPRCTC</sequence>
<gene>
    <name evidence="2" type="ORF">Daura_21690</name>
</gene>
<feature type="region of interest" description="Disordered" evidence="1">
    <location>
        <begin position="177"/>
        <end position="240"/>
    </location>
</feature>
<evidence type="ECO:0000313" key="3">
    <source>
        <dbReference type="Proteomes" id="UP001058003"/>
    </source>
</evidence>
<proteinExistence type="predicted"/>
<dbReference type="RefSeq" id="WP_260710526.1">
    <property type="nucleotide sequence ID" value="NZ_CP073767.1"/>
</dbReference>
<evidence type="ECO:0000313" key="2">
    <source>
        <dbReference type="EMBL" id="UWZ58554.1"/>
    </source>
</evidence>
<protein>
    <submittedName>
        <fullName evidence="2">M48 family metallopeptidase</fullName>
    </submittedName>
</protein>
<dbReference type="CDD" id="cd07328">
    <property type="entry name" value="M48_Ste24p_like"/>
    <property type="match status" value="1"/>
</dbReference>
<name>A0A9Q9MJ33_9ACTN</name>
<dbReference type="Proteomes" id="UP001058003">
    <property type="component" value="Chromosome"/>
</dbReference>
<dbReference type="EMBL" id="CP073767">
    <property type="protein sequence ID" value="UWZ58554.1"/>
    <property type="molecule type" value="Genomic_DNA"/>
</dbReference>
<dbReference type="AlphaFoldDB" id="A0A9Q9MJ33"/>
<dbReference type="KEGG" id="daur:Daura_21690"/>